<evidence type="ECO:0000256" key="10">
    <source>
        <dbReference type="SAM" id="MobiDB-lite"/>
    </source>
</evidence>
<feature type="DNA-binding region" description="Homeobox" evidence="9">
    <location>
        <begin position="554"/>
        <end position="617"/>
    </location>
</feature>
<evidence type="ECO:0000313" key="14">
    <source>
        <dbReference type="Proteomes" id="UP001497512"/>
    </source>
</evidence>
<dbReference type="NCBIfam" id="TIGR01566">
    <property type="entry name" value="ZF_HD_prot_N"/>
    <property type="match status" value="1"/>
</dbReference>
<dbReference type="NCBIfam" id="TIGR01565">
    <property type="entry name" value="homeo_ZF_HD"/>
    <property type="match status" value="1"/>
</dbReference>
<dbReference type="PROSITE" id="PS51523">
    <property type="entry name" value="ZF_HD_DIMER"/>
    <property type="match status" value="1"/>
</dbReference>
<evidence type="ECO:0000256" key="7">
    <source>
        <dbReference type="ARBA" id="ARBA00023163"/>
    </source>
</evidence>
<evidence type="ECO:0000256" key="2">
    <source>
        <dbReference type="ARBA" id="ARBA00022723"/>
    </source>
</evidence>
<evidence type="ECO:0000259" key="12">
    <source>
        <dbReference type="PROSITE" id="PS51523"/>
    </source>
</evidence>
<dbReference type="Gene3D" id="1.10.10.60">
    <property type="entry name" value="Homeodomain-like"/>
    <property type="match status" value="1"/>
</dbReference>
<evidence type="ECO:0000313" key="13">
    <source>
        <dbReference type="EMBL" id="CAK9203009.1"/>
    </source>
</evidence>
<dbReference type="InterPro" id="IPR009057">
    <property type="entry name" value="Homeodomain-like_sf"/>
</dbReference>
<dbReference type="InterPro" id="IPR006455">
    <property type="entry name" value="Homeodomain_ZF_HD"/>
</dbReference>
<evidence type="ECO:0000256" key="6">
    <source>
        <dbReference type="ARBA" id="ARBA00023155"/>
    </source>
</evidence>
<feature type="region of interest" description="Disordered" evidence="10">
    <location>
        <begin position="295"/>
        <end position="321"/>
    </location>
</feature>
<keyword evidence="2" id="KW-0479">Metal-binding</keyword>
<keyword evidence="6 9" id="KW-0371">Homeobox</keyword>
<dbReference type="PROSITE" id="PS50071">
    <property type="entry name" value="HOMEOBOX_2"/>
    <property type="match status" value="1"/>
</dbReference>
<dbReference type="InterPro" id="IPR001356">
    <property type="entry name" value="HD"/>
</dbReference>
<protein>
    <recommendedName>
        <fullName evidence="15">ZF-HD dimerization-type domain-containing protein</fullName>
    </recommendedName>
</protein>
<feature type="domain" description="Homeobox" evidence="11">
    <location>
        <begin position="552"/>
        <end position="616"/>
    </location>
</feature>
<keyword evidence="4" id="KW-0805">Transcription regulation</keyword>
<dbReference type="PANTHER" id="PTHR31948:SF171">
    <property type="entry name" value="HOMEOBOX DOMAIN-CONTAINING PROTEIN"/>
    <property type="match status" value="1"/>
</dbReference>
<dbReference type="InterPro" id="IPR006456">
    <property type="entry name" value="ZF_HD_homeobox_Cys/His_dimer"/>
</dbReference>
<evidence type="ECO:0000256" key="5">
    <source>
        <dbReference type="ARBA" id="ARBA00023125"/>
    </source>
</evidence>
<keyword evidence="3" id="KW-0862">Zinc</keyword>
<feature type="domain" description="ZF-HD dimerization-type" evidence="12">
    <location>
        <begin position="240"/>
        <end position="288"/>
    </location>
</feature>
<dbReference type="PANTHER" id="PTHR31948">
    <property type="entry name" value="ZINC-FINGER HOMEODOMAIN PROTEIN 2"/>
    <property type="match status" value="1"/>
</dbReference>
<keyword evidence="14" id="KW-1185">Reference proteome</keyword>
<evidence type="ECO:0000259" key="11">
    <source>
        <dbReference type="PROSITE" id="PS50071"/>
    </source>
</evidence>
<dbReference type="Proteomes" id="UP001497512">
    <property type="component" value="Chromosome 14"/>
</dbReference>
<comment type="subcellular location">
    <subcellularLocation>
        <location evidence="1 9">Nucleus</location>
    </subcellularLocation>
</comment>
<feature type="compositionally biased region" description="Basic and acidic residues" evidence="10">
    <location>
        <begin position="310"/>
        <end position="321"/>
    </location>
</feature>
<organism evidence="13 14">
    <name type="scientific">Sphagnum troendelagicum</name>
    <dbReference type="NCBI Taxonomy" id="128251"/>
    <lineage>
        <taxon>Eukaryota</taxon>
        <taxon>Viridiplantae</taxon>
        <taxon>Streptophyta</taxon>
        <taxon>Embryophyta</taxon>
        <taxon>Bryophyta</taxon>
        <taxon>Sphagnophytina</taxon>
        <taxon>Sphagnopsida</taxon>
        <taxon>Sphagnales</taxon>
        <taxon>Sphagnaceae</taxon>
        <taxon>Sphagnum</taxon>
    </lineage>
</organism>
<dbReference type="Pfam" id="PF04770">
    <property type="entry name" value="ZF-HD_dimer"/>
    <property type="match status" value="1"/>
</dbReference>
<dbReference type="EMBL" id="OZ019906">
    <property type="protein sequence ID" value="CAK9203009.1"/>
    <property type="molecule type" value="Genomic_DNA"/>
</dbReference>
<evidence type="ECO:0000256" key="3">
    <source>
        <dbReference type="ARBA" id="ARBA00022833"/>
    </source>
</evidence>
<keyword evidence="5 9" id="KW-0238">DNA-binding</keyword>
<evidence type="ECO:0000256" key="1">
    <source>
        <dbReference type="ARBA" id="ARBA00004123"/>
    </source>
</evidence>
<reference evidence="13" key="1">
    <citation type="submission" date="2024-02" db="EMBL/GenBank/DDBJ databases">
        <authorList>
            <consortium name="ELIXIR-Norway"/>
            <consortium name="Elixir Norway"/>
        </authorList>
    </citation>
    <scope>NUCLEOTIDE SEQUENCE</scope>
</reference>
<keyword evidence="7" id="KW-0804">Transcription</keyword>
<feature type="region of interest" description="Disordered" evidence="10">
    <location>
        <begin position="48"/>
        <end position="69"/>
    </location>
</feature>
<dbReference type="SUPFAM" id="SSF46689">
    <property type="entry name" value="Homeodomain-like"/>
    <property type="match status" value="1"/>
</dbReference>
<accession>A0ABP0TS43</accession>
<evidence type="ECO:0000256" key="8">
    <source>
        <dbReference type="ARBA" id="ARBA00023242"/>
    </source>
</evidence>
<evidence type="ECO:0000256" key="9">
    <source>
        <dbReference type="PROSITE-ProRule" id="PRU00108"/>
    </source>
</evidence>
<sequence>MKLQLAADQPPPQHPSLVLQSFESCAVGGDDRVNGKFLNEQDVELITGRSGSGTSGVRDQCRTHPNSLSTTANTDLADATRAAAASPLHLSIAAGSDHIVSKGFSGEAGRSSAAAAAAAVHQVHCYGEEEPHTNMEDQREVLGVESCSRHTKESSEPHIIREQEAVDLGGGDIQSRHVRDVMVQANDFQTWRYQRDQQLRTAGAAPAGLAGRRDKLDSEPTAAQCVSLEGAAAAPRGVMYRECQKNLAADRGVCAIDGCGEFMPSGREGKNALACAACGCHRNFHRRVQLAWDRHDQGGKDDHEDMEQQQLHEKEGAGENEHVTSICKIERVAHELMAAASRTIPLLSQELPCLSHRHQNHHAAGRVEDLFIREHNIMAKISVENLDHIAKLMLSTAEYLTLLQKMSSSTTTMTHMQHITASSHEQGIQEDKEFEIEAASPPSPLPCVAEQGPLSSDVSPVSTVEKRSGPTAAARIMPAMPLYLQPCNTGAGHIGAAQALSLASHQHHHQHHHTTVGNTTQGVSVTGGLSSQRLFLERGSTGGASELAAATRKFKRKRTHITEEQRYKLNLFAERAGWTVVGQRKETIDAACTDIGIEPKTLKYWIHNSKQKFKRELSSEEGAMQGGTN</sequence>
<evidence type="ECO:0008006" key="15">
    <source>
        <dbReference type="Google" id="ProtNLM"/>
    </source>
</evidence>
<gene>
    <name evidence="13" type="ORF">CSSPTR1EN2_LOCUS6672</name>
</gene>
<proteinExistence type="predicted"/>
<keyword evidence="8 9" id="KW-0539">Nucleus</keyword>
<evidence type="ECO:0000256" key="4">
    <source>
        <dbReference type="ARBA" id="ARBA00023015"/>
    </source>
</evidence>
<name>A0ABP0TS43_9BRYO</name>